<reference evidence="10 11" key="1">
    <citation type="submission" date="2018-11" db="EMBL/GenBank/DDBJ databases">
        <title>Genomes From Bacteria Associated with the Canine Oral Cavity: a Test Case for Automated Genome-Based Taxonomic Assignment.</title>
        <authorList>
            <person name="Coil D.A."/>
            <person name="Jospin G."/>
            <person name="Darling A.E."/>
            <person name="Wallis C."/>
            <person name="Davis I.J."/>
            <person name="Harris S."/>
            <person name="Eisen J.A."/>
            <person name="Holcombe L.J."/>
            <person name="O'Flynn C."/>
        </authorList>
    </citation>
    <scope>NUCLEOTIDE SEQUENCE [LARGE SCALE GENOMIC DNA]</scope>
    <source>
        <strain evidence="10 11">OH2822_COT-296</strain>
    </source>
</reference>
<dbReference type="Pfam" id="PF00005">
    <property type="entry name" value="ABC_tran"/>
    <property type="match status" value="1"/>
</dbReference>
<evidence type="ECO:0000313" key="10">
    <source>
        <dbReference type="EMBL" id="RRD50359.1"/>
    </source>
</evidence>
<keyword evidence="2 7" id="KW-0812">Transmembrane</keyword>
<dbReference type="GO" id="GO:0005524">
    <property type="term" value="F:ATP binding"/>
    <property type="evidence" value="ECO:0007669"/>
    <property type="project" value="UniProtKB-KW"/>
</dbReference>
<dbReference type="RefSeq" id="WP_125227413.1">
    <property type="nucleotide sequence ID" value="NZ_RQYT01000007.1"/>
</dbReference>
<proteinExistence type="predicted"/>
<accession>A0A3P1WUV2</accession>
<dbReference type="AlphaFoldDB" id="A0A3P1WUV2"/>
<organism evidence="10 11">
    <name type="scientific">Arachnia propionica</name>
    <dbReference type="NCBI Taxonomy" id="1750"/>
    <lineage>
        <taxon>Bacteria</taxon>
        <taxon>Bacillati</taxon>
        <taxon>Actinomycetota</taxon>
        <taxon>Actinomycetes</taxon>
        <taxon>Propionibacteriales</taxon>
        <taxon>Propionibacteriaceae</taxon>
        <taxon>Arachnia</taxon>
    </lineage>
</organism>
<dbReference type="EMBL" id="RQYT01000007">
    <property type="protein sequence ID" value="RRD50359.1"/>
    <property type="molecule type" value="Genomic_DNA"/>
</dbReference>
<dbReference type="InterPro" id="IPR027417">
    <property type="entry name" value="P-loop_NTPase"/>
</dbReference>
<dbReference type="InterPro" id="IPR039421">
    <property type="entry name" value="Type_1_exporter"/>
</dbReference>
<evidence type="ECO:0000313" key="11">
    <source>
        <dbReference type="Proteomes" id="UP000280935"/>
    </source>
</evidence>
<evidence type="ECO:0000256" key="2">
    <source>
        <dbReference type="ARBA" id="ARBA00022692"/>
    </source>
</evidence>
<feature type="domain" description="ABC transporter" evidence="8">
    <location>
        <begin position="326"/>
        <end position="549"/>
    </location>
</feature>
<dbReference type="PROSITE" id="PS50893">
    <property type="entry name" value="ABC_TRANSPORTER_2"/>
    <property type="match status" value="1"/>
</dbReference>
<dbReference type="Proteomes" id="UP000280935">
    <property type="component" value="Unassembled WGS sequence"/>
</dbReference>
<evidence type="ECO:0000256" key="6">
    <source>
        <dbReference type="ARBA" id="ARBA00023136"/>
    </source>
</evidence>
<dbReference type="PROSITE" id="PS50929">
    <property type="entry name" value="ABC_TM1F"/>
    <property type="match status" value="1"/>
</dbReference>
<sequence length="550" mass="58750">MRWLTGITRPVHAPLAVSSVFRILNLGLDLVLFGLAGWAVAAFATGTPAWGIVAWIVVVALAKAGAYYAEQFTGHYVAFKALELLRGHAFATLWPKAPAVVLRNRSGDLLPTLTRDVDRIEVVYAHTFAPVVSAFVVPPAALVVTGLVAGWDLVAIPAACVGVALLVVPFVGLRSSLRSTAKGLALRGDLAAHATDSVFGSDAVLSFGLAPQRQREMDELGERIGRAAVPPLAFKGMRRAANLMLTLVTVASVIVVGTGAGHDPLLVAALAAAGLRLFEGPRGVEDAVGYLDHSFSAARRLWQLCHAPQVVRDGDRDLDVDHAPTIEWRDVHYAYPESNPDNPALNGVSITAAAGRRTVFVGRSGSGKSTAVQLLLRYDDPTAGEILIDGVPVTEYTLDSLRRAVVLVSQRAQVIDSTIADNLRLGAPDASEEQLWQALETAELATEVMAMPQGLATRTGRDGSELSGGQLQRLGLARALLVDPRVLVLDEFTANLDAALESRIRENLERDHPGLTVIEVTHRLEHLGTADQVLEFDRGRLVTSRAEQVG</sequence>
<dbReference type="GO" id="GO:0005886">
    <property type="term" value="C:plasma membrane"/>
    <property type="evidence" value="ECO:0007669"/>
    <property type="project" value="UniProtKB-SubCell"/>
</dbReference>
<name>A0A3P1WUV2_9ACTN</name>
<evidence type="ECO:0000256" key="3">
    <source>
        <dbReference type="ARBA" id="ARBA00022741"/>
    </source>
</evidence>
<evidence type="ECO:0000259" key="8">
    <source>
        <dbReference type="PROSITE" id="PS50893"/>
    </source>
</evidence>
<comment type="caution">
    <text evidence="10">The sequence shown here is derived from an EMBL/GenBank/DDBJ whole genome shotgun (WGS) entry which is preliminary data.</text>
</comment>
<dbReference type="GO" id="GO:0140359">
    <property type="term" value="F:ABC-type transporter activity"/>
    <property type="evidence" value="ECO:0007669"/>
    <property type="project" value="InterPro"/>
</dbReference>
<dbReference type="PANTHER" id="PTHR24221">
    <property type="entry name" value="ATP-BINDING CASSETTE SUB-FAMILY B"/>
    <property type="match status" value="1"/>
</dbReference>
<dbReference type="InterPro" id="IPR003439">
    <property type="entry name" value="ABC_transporter-like_ATP-bd"/>
</dbReference>
<dbReference type="GO" id="GO:0034040">
    <property type="term" value="F:ATPase-coupled lipid transmembrane transporter activity"/>
    <property type="evidence" value="ECO:0007669"/>
    <property type="project" value="TreeGrafter"/>
</dbReference>
<keyword evidence="3" id="KW-0547">Nucleotide-binding</keyword>
<dbReference type="InterPro" id="IPR036640">
    <property type="entry name" value="ABC1_TM_sf"/>
</dbReference>
<feature type="transmembrane region" description="Helical" evidence="7">
    <location>
        <begin position="20"/>
        <end position="43"/>
    </location>
</feature>
<dbReference type="Pfam" id="PF00664">
    <property type="entry name" value="ABC_membrane"/>
    <property type="match status" value="1"/>
</dbReference>
<evidence type="ECO:0000256" key="4">
    <source>
        <dbReference type="ARBA" id="ARBA00022840"/>
    </source>
</evidence>
<dbReference type="InterPro" id="IPR003593">
    <property type="entry name" value="AAA+_ATPase"/>
</dbReference>
<dbReference type="SUPFAM" id="SSF52540">
    <property type="entry name" value="P-loop containing nucleoside triphosphate hydrolases"/>
    <property type="match status" value="1"/>
</dbReference>
<evidence type="ECO:0000259" key="9">
    <source>
        <dbReference type="PROSITE" id="PS50929"/>
    </source>
</evidence>
<keyword evidence="5 7" id="KW-1133">Transmembrane helix</keyword>
<dbReference type="GO" id="GO:0016887">
    <property type="term" value="F:ATP hydrolysis activity"/>
    <property type="evidence" value="ECO:0007669"/>
    <property type="project" value="InterPro"/>
</dbReference>
<dbReference type="OrthoDB" id="9762778at2"/>
<dbReference type="PANTHER" id="PTHR24221:SF653">
    <property type="entry name" value="TRANSPORT ATP-BINDING PROTEIN CYDC"/>
    <property type="match status" value="1"/>
</dbReference>
<gene>
    <name evidence="10" type="ORF">EII35_05030</name>
</gene>
<dbReference type="InterPro" id="IPR011527">
    <property type="entry name" value="ABC1_TM_dom"/>
</dbReference>
<dbReference type="SUPFAM" id="SSF90123">
    <property type="entry name" value="ABC transporter transmembrane region"/>
    <property type="match status" value="1"/>
</dbReference>
<feature type="domain" description="ABC transmembrane type-1" evidence="9">
    <location>
        <begin position="16"/>
        <end position="258"/>
    </location>
</feature>
<dbReference type="Gene3D" id="3.40.50.300">
    <property type="entry name" value="P-loop containing nucleotide triphosphate hydrolases"/>
    <property type="match status" value="1"/>
</dbReference>
<protein>
    <submittedName>
        <fullName evidence="10">ABC transporter ATP-binding protein</fullName>
    </submittedName>
</protein>
<evidence type="ECO:0000256" key="7">
    <source>
        <dbReference type="SAM" id="Phobius"/>
    </source>
</evidence>
<feature type="transmembrane region" description="Helical" evidence="7">
    <location>
        <begin position="49"/>
        <end position="69"/>
    </location>
</feature>
<dbReference type="InterPro" id="IPR017871">
    <property type="entry name" value="ABC_transporter-like_CS"/>
</dbReference>
<feature type="transmembrane region" description="Helical" evidence="7">
    <location>
        <begin position="154"/>
        <end position="173"/>
    </location>
</feature>
<dbReference type="PROSITE" id="PS00211">
    <property type="entry name" value="ABC_TRANSPORTER_1"/>
    <property type="match status" value="1"/>
</dbReference>
<dbReference type="Gene3D" id="1.20.1560.10">
    <property type="entry name" value="ABC transporter type 1, transmembrane domain"/>
    <property type="match status" value="1"/>
</dbReference>
<comment type="subcellular location">
    <subcellularLocation>
        <location evidence="1">Cell membrane</location>
        <topology evidence="1">Multi-pass membrane protein</topology>
    </subcellularLocation>
</comment>
<feature type="transmembrane region" description="Helical" evidence="7">
    <location>
        <begin position="240"/>
        <end position="260"/>
    </location>
</feature>
<evidence type="ECO:0000256" key="5">
    <source>
        <dbReference type="ARBA" id="ARBA00022989"/>
    </source>
</evidence>
<feature type="transmembrane region" description="Helical" evidence="7">
    <location>
        <begin position="123"/>
        <end position="148"/>
    </location>
</feature>
<keyword evidence="4 10" id="KW-0067">ATP-binding</keyword>
<keyword evidence="6 7" id="KW-0472">Membrane</keyword>
<evidence type="ECO:0000256" key="1">
    <source>
        <dbReference type="ARBA" id="ARBA00004651"/>
    </source>
</evidence>
<dbReference type="SMART" id="SM00382">
    <property type="entry name" value="AAA"/>
    <property type="match status" value="1"/>
</dbReference>